<organism evidence="3 4">
    <name type="scientific">Turnera subulata</name>
    <dbReference type="NCBI Taxonomy" id="218843"/>
    <lineage>
        <taxon>Eukaryota</taxon>
        <taxon>Viridiplantae</taxon>
        <taxon>Streptophyta</taxon>
        <taxon>Embryophyta</taxon>
        <taxon>Tracheophyta</taxon>
        <taxon>Spermatophyta</taxon>
        <taxon>Magnoliopsida</taxon>
        <taxon>eudicotyledons</taxon>
        <taxon>Gunneridae</taxon>
        <taxon>Pentapetalae</taxon>
        <taxon>rosids</taxon>
        <taxon>fabids</taxon>
        <taxon>Malpighiales</taxon>
        <taxon>Passifloraceae</taxon>
        <taxon>Turnera</taxon>
    </lineage>
</organism>
<keyword evidence="2" id="KW-0472">Membrane</keyword>
<keyword evidence="2" id="KW-1133">Transmembrane helix</keyword>
<sequence>MGDSGTGNRGGGGTDNSGGRSVMAMGTGSGDDDGFSSSDDEGDGDDDDDDDDQGIGELGKELPWIGEFKPNLHYNPNNGLCLSIHIVISMLFLYLVWCQGVGRDAIWLVRV</sequence>
<feature type="compositionally biased region" description="Acidic residues" evidence="1">
    <location>
        <begin position="30"/>
        <end position="54"/>
    </location>
</feature>
<evidence type="ECO:0000313" key="3">
    <source>
        <dbReference type="EMBL" id="KAJ4830701.1"/>
    </source>
</evidence>
<name>A0A9Q0J5U9_9ROSI</name>
<feature type="region of interest" description="Disordered" evidence="1">
    <location>
        <begin position="1"/>
        <end position="60"/>
    </location>
</feature>
<comment type="caution">
    <text evidence="3">The sequence shown here is derived from an EMBL/GenBank/DDBJ whole genome shotgun (WGS) entry which is preliminary data.</text>
</comment>
<proteinExistence type="predicted"/>
<reference evidence="3" key="1">
    <citation type="submission" date="2022-02" db="EMBL/GenBank/DDBJ databases">
        <authorList>
            <person name="Henning P.M."/>
            <person name="McCubbin A.G."/>
            <person name="Shore J.S."/>
        </authorList>
    </citation>
    <scope>NUCLEOTIDE SEQUENCE</scope>
    <source>
        <strain evidence="3">F60SS</strain>
        <tissue evidence="3">Leaves</tissue>
    </source>
</reference>
<keyword evidence="2" id="KW-0812">Transmembrane</keyword>
<protein>
    <submittedName>
        <fullName evidence="3">Uncharacterized protein</fullName>
    </submittedName>
</protein>
<dbReference type="EMBL" id="JAKUCV010005556">
    <property type="protein sequence ID" value="KAJ4830701.1"/>
    <property type="molecule type" value="Genomic_DNA"/>
</dbReference>
<feature type="transmembrane region" description="Helical" evidence="2">
    <location>
        <begin position="79"/>
        <end position="97"/>
    </location>
</feature>
<feature type="compositionally biased region" description="Gly residues" evidence="1">
    <location>
        <begin position="1"/>
        <end position="16"/>
    </location>
</feature>
<accession>A0A9Q0J5U9</accession>
<keyword evidence="4" id="KW-1185">Reference proteome</keyword>
<evidence type="ECO:0000256" key="1">
    <source>
        <dbReference type="SAM" id="MobiDB-lite"/>
    </source>
</evidence>
<evidence type="ECO:0000313" key="4">
    <source>
        <dbReference type="Proteomes" id="UP001141552"/>
    </source>
</evidence>
<dbReference type="AlphaFoldDB" id="A0A9Q0J5U9"/>
<gene>
    <name evidence="3" type="ORF">Tsubulata_036074</name>
</gene>
<dbReference type="Proteomes" id="UP001141552">
    <property type="component" value="Unassembled WGS sequence"/>
</dbReference>
<evidence type="ECO:0000256" key="2">
    <source>
        <dbReference type="SAM" id="Phobius"/>
    </source>
</evidence>
<reference evidence="3" key="2">
    <citation type="journal article" date="2023" name="Plants (Basel)">
        <title>Annotation of the Turnera subulata (Passifloraceae) Draft Genome Reveals the S-Locus Evolved after the Divergence of Turneroideae from Passifloroideae in a Stepwise Manner.</title>
        <authorList>
            <person name="Henning P.M."/>
            <person name="Roalson E.H."/>
            <person name="Mir W."/>
            <person name="McCubbin A.G."/>
            <person name="Shore J.S."/>
        </authorList>
    </citation>
    <scope>NUCLEOTIDE SEQUENCE</scope>
    <source>
        <strain evidence="3">F60SS</strain>
    </source>
</reference>